<evidence type="ECO:0000313" key="3">
    <source>
        <dbReference type="EMBL" id="TYC09872.1"/>
    </source>
</evidence>
<dbReference type="GO" id="GO:0005975">
    <property type="term" value="P:carbohydrate metabolic process"/>
    <property type="evidence" value="ECO:0007669"/>
    <property type="project" value="InterPro"/>
</dbReference>
<dbReference type="PANTHER" id="PTHR47561:SF1">
    <property type="entry name" value="POLYSACCHARIDE DEACETYLASE FAMILY PROTEIN (AFU_ORTHOLOGUE AFUA_6G05030)"/>
    <property type="match status" value="1"/>
</dbReference>
<dbReference type="OrthoDB" id="9784220at2"/>
<dbReference type="SUPFAM" id="SSF88713">
    <property type="entry name" value="Glycoside hydrolase/deacetylase"/>
    <property type="match status" value="1"/>
</dbReference>
<dbReference type="InterPro" id="IPR037950">
    <property type="entry name" value="PgdA-like"/>
</dbReference>
<dbReference type="InterPro" id="IPR011330">
    <property type="entry name" value="Glyco_hydro/deAcase_b/a-brl"/>
</dbReference>
<dbReference type="Proteomes" id="UP000322634">
    <property type="component" value="Unassembled WGS sequence"/>
</dbReference>
<dbReference type="PANTHER" id="PTHR47561">
    <property type="entry name" value="POLYSACCHARIDE DEACETYLASE FAMILY PROTEIN (AFU_ORTHOLOGUE AFUA_6G05030)"/>
    <property type="match status" value="1"/>
</dbReference>
<dbReference type="Pfam" id="PF01522">
    <property type="entry name" value="Polysacc_deac_1"/>
    <property type="match status" value="1"/>
</dbReference>
<feature type="region of interest" description="Disordered" evidence="1">
    <location>
        <begin position="285"/>
        <end position="308"/>
    </location>
</feature>
<evidence type="ECO:0000259" key="2">
    <source>
        <dbReference type="PROSITE" id="PS51677"/>
    </source>
</evidence>
<evidence type="ECO:0000313" key="4">
    <source>
        <dbReference type="Proteomes" id="UP000322634"/>
    </source>
</evidence>
<dbReference type="AlphaFoldDB" id="A0A5D0TWV9"/>
<keyword evidence="4" id="KW-1185">Reference proteome</keyword>
<protein>
    <submittedName>
        <fullName evidence="3">Polysaccharide deacetylase</fullName>
    </submittedName>
</protein>
<gene>
    <name evidence="3" type="ORF">FXF65_32660</name>
</gene>
<proteinExistence type="predicted"/>
<reference evidence="3 4" key="1">
    <citation type="submission" date="2019-08" db="EMBL/GenBank/DDBJ databases">
        <title>Actinomadura sp. nov. CYP1-5 isolated from mountain soil.</title>
        <authorList>
            <person name="Songsumanus A."/>
            <person name="Kuncharoen N."/>
            <person name="Kudo T."/>
            <person name="Yuki M."/>
            <person name="Igarashi Y."/>
            <person name="Tanasupawat S."/>
        </authorList>
    </citation>
    <scope>NUCLEOTIDE SEQUENCE [LARGE SCALE GENOMIC DNA]</scope>
    <source>
        <strain evidence="3 4">GKU157</strain>
    </source>
</reference>
<dbReference type="CDD" id="cd10938">
    <property type="entry name" value="CE4_HpPgdA_like"/>
    <property type="match status" value="1"/>
</dbReference>
<dbReference type="PROSITE" id="PS51677">
    <property type="entry name" value="NODB"/>
    <property type="match status" value="1"/>
</dbReference>
<organism evidence="3 4">
    <name type="scientific">Actinomadura syzygii</name>
    <dbReference type="NCBI Taxonomy" id="1427538"/>
    <lineage>
        <taxon>Bacteria</taxon>
        <taxon>Bacillati</taxon>
        <taxon>Actinomycetota</taxon>
        <taxon>Actinomycetes</taxon>
        <taxon>Streptosporangiales</taxon>
        <taxon>Thermomonosporaceae</taxon>
        <taxon>Actinomadura</taxon>
    </lineage>
</organism>
<comment type="caution">
    <text evidence="3">The sequence shown here is derived from an EMBL/GenBank/DDBJ whole genome shotgun (WGS) entry which is preliminary data.</text>
</comment>
<dbReference type="InterPro" id="IPR002509">
    <property type="entry name" value="NODB_dom"/>
</dbReference>
<dbReference type="RefSeq" id="WP_148353922.1">
    <property type="nucleotide sequence ID" value="NZ_JBHSBF010000005.1"/>
</dbReference>
<dbReference type="GO" id="GO:0016810">
    <property type="term" value="F:hydrolase activity, acting on carbon-nitrogen (but not peptide) bonds"/>
    <property type="evidence" value="ECO:0007669"/>
    <property type="project" value="InterPro"/>
</dbReference>
<feature type="domain" description="NodB homology" evidence="2">
    <location>
        <begin position="45"/>
        <end position="271"/>
    </location>
</feature>
<accession>A0A5D0TWV9</accession>
<sequence>MTPAGMRPADPVRWPGAATSAASFTFDVDAESAVLSADPGTALRPSVLSHQAYGPLTGLPRLLRVLARHGVRATFFVPGFTAHRHPDAVRAIADGGHEIAHHGYLHETLIGPSGPVDERTEADILDRGLDALAEVAGVRPDGYRAPMWELTHASPRLLAERGFLYDTSLMDADVPYELDAGGGASLVEIPVHWGLDDWEQYCFIPGVSGTGLIESPAKAAGMWRDEFEALRAEGGCFVLTAHPFLSGRPGRAAALEGLIEHVASCPDVWLAPLGDIARHVRSLNLSPRRLPPPPPSGHPSDDDRKGSR</sequence>
<evidence type="ECO:0000256" key="1">
    <source>
        <dbReference type="SAM" id="MobiDB-lite"/>
    </source>
</evidence>
<dbReference type="Gene3D" id="3.20.20.370">
    <property type="entry name" value="Glycoside hydrolase/deacetylase"/>
    <property type="match status" value="1"/>
</dbReference>
<name>A0A5D0TWV9_9ACTN</name>
<feature type="compositionally biased region" description="Basic and acidic residues" evidence="1">
    <location>
        <begin position="299"/>
        <end position="308"/>
    </location>
</feature>
<dbReference type="EMBL" id="VSFF01000013">
    <property type="protein sequence ID" value="TYC09872.1"/>
    <property type="molecule type" value="Genomic_DNA"/>
</dbReference>